<dbReference type="AlphaFoldDB" id="A0A3E2DEM5"/>
<dbReference type="PANTHER" id="PTHR37574">
    <property type="entry name" value="LIPASE B"/>
    <property type="match status" value="1"/>
</dbReference>
<dbReference type="EMBL" id="NOWI01000006">
    <property type="protein sequence ID" value="RFT43836.1"/>
    <property type="molecule type" value="Genomic_DNA"/>
</dbReference>
<dbReference type="Proteomes" id="UP000259211">
    <property type="component" value="Unassembled WGS sequence"/>
</dbReference>
<feature type="domain" description="AB hydrolase-1" evidence="1">
    <location>
        <begin position="93"/>
        <end position="209"/>
    </location>
</feature>
<evidence type="ECO:0000259" key="1">
    <source>
        <dbReference type="Pfam" id="PF00561"/>
    </source>
</evidence>
<evidence type="ECO:0000313" key="2">
    <source>
        <dbReference type="EMBL" id="RFT43836.1"/>
    </source>
</evidence>
<organism evidence="2 3">
    <name type="scientific">Cutibacterium avidum</name>
    <dbReference type="NCBI Taxonomy" id="33010"/>
    <lineage>
        <taxon>Bacteria</taxon>
        <taxon>Bacillati</taxon>
        <taxon>Actinomycetota</taxon>
        <taxon>Actinomycetes</taxon>
        <taxon>Propionibacteriales</taxon>
        <taxon>Propionibacteriaceae</taxon>
        <taxon>Cutibacterium</taxon>
    </lineage>
</organism>
<protein>
    <submittedName>
        <fullName evidence="2">Triacylglycerol lipase</fullName>
    </submittedName>
</protein>
<sequence>MRSKKFAAVLTSLTTVVATAFAAISAAPAHAAETDTSVPPEITMPGSPDGIPSAGDGPRKLFTYPASIYALAHPGTNPQGANDFGCKPREGQNPVVLLPGTNSDAYASWSMYSPKLTKAGYCVFSPNFNGLKLLPNFAYTGDIRVSAKAVSGFVDRVLAATGSKKVDLIGWSQGGGPLPNYYITKLGGDKKVDKLIALAPSNHGLGPTAVSKFVNEAADEATHEQIEGAFDKAHIASYEQQLGSSNFNKELYGNGPVTRPGVKYTVIEGRYDDTVVPFTNAFLYEPGVKNILVQNICHSDHASHVNFTYDTNVYQMAVNALDPDQAKPVVCVPQPFLG</sequence>
<dbReference type="InterPro" id="IPR000073">
    <property type="entry name" value="AB_hydrolase_1"/>
</dbReference>
<dbReference type="PANTHER" id="PTHR37574:SF1">
    <property type="entry name" value="LIPASE B"/>
    <property type="match status" value="1"/>
</dbReference>
<reference evidence="2 3" key="1">
    <citation type="submission" date="2017-07" db="EMBL/GenBank/DDBJ databases">
        <authorList>
            <person name="Sun Z.S."/>
            <person name="Albrecht U."/>
            <person name="Echele G."/>
            <person name="Lee C.C."/>
        </authorList>
    </citation>
    <scope>NUCLEOTIDE SEQUENCE [LARGE SCALE GENOMIC DNA]</scope>
    <source>
        <strain evidence="2 3">P16-029</strain>
    </source>
</reference>
<gene>
    <name evidence="2" type="ORF">CHT91_07290</name>
</gene>
<evidence type="ECO:0000313" key="3">
    <source>
        <dbReference type="Proteomes" id="UP000259211"/>
    </source>
</evidence>
<accession>A0A3E2DEM5</accession>
<dbReference type="Pfam" id="PF00561">
    <property type="entry name" value="Abhydrolase_1"/>
    <property type="match status" value="1"/>
</dbReference>
<dbReference type="RefSeq" id="WP_065673582.1">
    <property type="nucleotide sequence ID" value="NZ_AP031491.1"/>
</dbReference>
<dbReference type="InterPro" id="IPR029058">
    <property type="entry name" value="AB_hydrolase_fold"/>
</dbReference>
<dbReference type="Gene3D" id="3.40.50.1820">
    <property type="entry name" value="alpha/beta hydrolase"/>
    <property type="match status" value="1"/>
</dbReference>
<dbReference type="InterPro" id="IPR053228">
    <property type="entry name" value="Stereospecific_Lipase"/>
</dbReference>
<comment type="caution">
    <text evidence="2">The sequence shown here is derived from an EMBL/GenBank/DDBJ whole genome shotgun (WGS) entry which is preliminary data.</text>
</comment>
<dbReference type="SUPFAM" id="SSF53474">
    <property type="entry name" value="alpha/beta-Hydrolases"/>
    <property type="match status" value="1"/>
</dbReference>
<name>A0A3E2DEM5_9ACTN</name>
<dbReference type="GO" id="GO:0003824">
    <property type="term" value="F:catalytic activity"/>
    <property type="evidence" value="ECO:0007669"/>
    <property type="project" value="UniProtKB-ARBA"/>
</dbReference>
<proteinExistence type="predicted"/>